<evidence type="ECO:0000256" key="14">
    <source>
        <dbReference type="ARBA" id="ARBA00023139"/>
    </source>
</evidence>
<evidence type="ECO:0000256" key="13">
    <source>
        <dbReference type="ARBA" id="ARBA00023136"/>
    </source>
</evidence>
<dbReference type="GO" id="GO:0005789">
    <property type="term" value="C:endoplasmic reticulum membrane"/>
    <property type="evidence" value="ECO:0007669"/>
    <property type="project" value="UniProtKB-SubCell"/>
</dbReference>
<evidence type="ECO:0000256" key="20">
    <source>
        <dbReference type="ARBA" id="ARBA00072260"/>
    </source>
</evidence>
<evidence type="ECO:0000259" key="26">
    <source>
        <dbReference type="PROSITE" id="PS51352"/>
    </source>
</evidence>
<evidence type="ECO:0000256" key="7">
    <source>
        <dbReference type="ARBA" id="ARBA00022692"/>
    </source>
</evidence>
<evidence type="ECO:0000256" key="11">
    <source>
        <dbReference type="ARBA" id="ARBA00022989"/>
    </source>
</evidence>
<keyword evidence="13 24" id="KW-0472">Membrane</keyword>
<keyword evidence="15" id="KW-1015">Disulfide bond</keyword>
<feature type="domain" description="Thioredoxin" evidence="26">
    <location>
        <begin position="23"/>
        <end position="136"/>
    </location>
</feature>
<evidence type="ECO:0000256" key="8">
    <source>
        <dbReference type="ARBA" id="ARBA00022729"/>
    </source>
</evidence>
<evidence type="ECO:0000313" key="28">
    <source>
        <dbReference type="Proteomes" id="UP000617340"/>
    </source>
</evidence>
<dbReference type="PANTHER" id="PTHR46107">
    <property type="entry name" value="DUMPY: SHORTER THAN WILD-TYPE"/>
    <property type="match status" value="1"/>
</dbReference>
<dbReference type="PROSITE" id="PS51352">
    <property type="entry name" value="THIOREDOXIN_2"/>
    <property type="match status" value="1"/>
</dbReference>
<evidence type="ECO:0000256" key="6">
    <source>
        <dbReference type="ARBA" id="ARBA00022553"/>
    </source>
</evidence>
<protein>
    <recommendedName>
        <fullName evidence="20">Thioredoxin-related transmembrane protein 1</fullName>
    </recommendedName>
    <alternativeName>
        <fullName evidence="22">Protein disulfide-isomerase TMX1</fullName>
    </alternativeName>
    <alternativeName>
        <fullName evidence="21">Thioredoxin domain-containing protein 1</fullName>
    </alternativeName>
</protein>
<keyword evidence="12" id="KW-0496">Mitochondrion</keyword>
<dbReference type="GO" id="GO:0031966">
    <property type="term" value="C:mitochondrial membrane"/>
    <property type="evidence" value="ECO:0007669"/>
    <property type="project" value="UniProtKB-SubCell"/>
</dbReference>
<sequence length="288" mass="32698">MSYAGMGRVFYIACFSLLLGVVSANNQRVAKESLVEQLDEENWERMLHGEWMVEFYAPWCPACRSLEPVWEHLASWKENLNINVGKVDVTTSPGLSGRFMVTALPTIYHVMDGVFRQYKSPRDEDALIEFVSEKTWKKIDPISNWKNPTSVHMSLLSQFFKLSQILRGVHNNLTEDFGLPIWASYLIFAMTTVILGAILGISIICFIDLICPPKCIHQRMKKQQDESGTVAQEKSSADDEIVENIKDDLIDEEGSESEEITETSSKEKDSKADTSSPNVRKRKPRKAD</sequence>
<dbReference type="CDD" id="cd02994">
    <property type="entry name" value="PDI_a_TMX"/>
    <property type="match status" value="1"/>
</dbReference>
<evidence type="ECO:0000256" key="18">
    <source>
        <dbReference type="ARBA" id="ARBA00023288"/>
    </source>
</evidence>
<evidence type="ECO:0000256" key="19">
    <source>
        <dbReference type="ARBA" id="ARBA00062962"/>
    </source>
</evidence>
<evidence type="ECO:0000256" key="23">
    <source>
        <dbReference type="SAM" id="MobiDB-lite"/>
    </source>
</evidence>
<evidence type="ECO:0000256" key="17">
    <source>
        <dbReference type="ARBA" id="ARBA00023284"/>
    </source>
</evidence>
<dbReference type="GO" id="GO:0015036">
    <property type="term" value="F:disulfide oxidoreductase activity"/>
    <property type="evidence" value="ECO:0007669"/>
    <property type="project" value="TreeGrafter"/>
</dbReference>
<dbReference type="Gene3D" id="3.40.30.10">
    <property type="entry name" value="Glutaredoxin"/>
    <property type="match status" value="1"/>
</dbReference>
<evidence type="ECO:0000256" key="15">
    <source>
        <dbReference type="ARBA" id="ARBA00023157"/>
    </source>
</evidence>
<dbReference type="InterPro" id="IPR052454">
    <property type="entry name" value="TMX_domain-containing"/>
</dbReference>
<evidence type="ECO:0000256" key="22">
    <source>
        <dbReference type="ARBA" id="ARBA00076905"/>
    </source>
</evidence>
<comment type="subcellular location">
    <subcellularLocation>
        <location evidence="1">Endoplasmic reticulum membrane</location>
        <topology evidence="1">Single-pass type I membrane protein</topology>
    </subcellularLocation>
    <subcellularLocation>
        <location evidence="2">Mitochondrion membrane</location>
        <topology evidence="2">Single-pass type I membrane protein</topology>
    </subcellularLocation>
    <subcellularLocation>
        <location evidence="3">Secreted</location>
    </subcellularLocation>
</comment>
<dbReference type="Pfam" id="PF00085">
    <property type="entry name" value="Thioredoxin"/>
    <property type="match status" value="1"/>
</dbReference>
<feature type="region of interest" description="Disordered" evidence="23">
    <location>
        <begin position="223"/>
        <end position="288"/>
    </location>
</feature>
<keyword evidence="16" id="KW-0413">Isomerase</keyword>
<evidence type="ECO:0000256" key="16">
    <source>
        <dbReference type="ARBA" id="ARBA00023235"/>
    </source>
</evidence>
<evidence type="ECO:0000256" key="24">
    <source>
        <dbReference type="SAM" id="Phobius"/>
    </source>
</evidence>
<evidence type="ECO:0000256" key="5">
    <source>
        <dbReference type="ARBA" id="ARBA00022525"/>
    </source>
</evidence>
<dbReference type="Proteomes" id="UP000617340">
    <property type="component" value="Unassembled WGS sequence"/>
</dbReference>
<evidence type="ECO:0000256" key="4">
    <source>
        <dbReference type="ARBA" id="ARBA00022448"/>
    </source>
</evidence>
<feature type="signal peptide" evidence="25">
    <location>
        <begin position="1"/>
        <end position="24"/>
    </location>
</feature>
<keyword evidence="6" id="KW-0597">Phosphoprotein</keyword>
<comment type="subunit">
    <text evidence="19">Interacts with ATP2A2.</text>
</comment>
<evidence type="ECO:0000256" key="10">
    <source>
        <dbReference type="ARBA" id="ARBA00022982"/>
    </source>
</evidence>
<organism evidence="27 28">
    <name type="scientific">Vespula germanica</name>
    <name type="common">German yellow jacket</name>
    <name type="synonym">Paravespula germanica</name>
    <dbReference type="NCBI Taxonomy" id="30212"/>
    <lineage>
        <taxon>Eukaryota</taxon>
        <taxon>Metazoa</taxon>
        <taxon>Ecdysozoa</taxon>
        <taxon>Arthropoda</taxon>
        <taxon>Hexapoda</taxon>
        <taxon>Insecta</taxon>
        <taxon>Pterygota</taxon>
        <taxon>Neoptera</taxon>
        <taxon>Endopterygota</taxon>
        <taxon>Hymenoptera</taxon>
        <taxon>Apocrita</taxon>
        <taxon>Aculeata</taxon>
        <taxon>Vespoidea</taxon>
        <taxon>Vespidae</taxon>
        <taxon>Vespinae</taxon>
        <taxon>Vespula</taxon>
    </lineage>
</organism>
<keyword evidence="28" id="KW-1185">Reference proteome</keyword>
<evidence type="ECO:0000256" key="2">
    <source>
        <dbReference type="ARBA" id="ARBA00004583"/>
    </source>
</evidence>
<keyword evidence="10" id="KW-0249">Electron transport</keyword>
<keyword evidence="18" id="KW-0449">Lipoprotein</keyword>
<gene>
    <name evidence="27" type="ORF">HZH68_006181</name>
</gene>
<evidence type="ECO:0000256" key="12">
    <source>
        <dbReference type="ARBA" id="ARBA00023128"/>
    </source>
</evidence>
<name>A0A834KB02_VESGE</name>
<feature type="compositionally biased region" description="Acidic residues" evidence="23">
    <location>
        <begin position="249"/>
        <end position="261"/>
    </location>
</feature>
<dbReference type="InterPro" id="IPR036249">
    <property type="entry name" value="Thioredoxin-like_sf"/>
</dbReference>
<dbReference type="AlphaFoldDB" id="A0A834KB02"/>
<dbReference type="GO" id="GO:0003756">
    <property type="term" value="F:protein disulfide isomerase activity"/>
    <property type="evidence" value="ECO:0007669"/>
    <property type="project" value="UniProtKB-ARBA"/>
</dbReference>
<dbReference type="PANTHER" id="PTHR46107:SF3">
    <property type="entry name" value="THIOREDOXIN DOMAIN-CONTAINING PROTEIN"/>
    <property type="match status" value="1"/>
</dbReference>
<keyword evidence="17" id="KW-0676">Redox-active center</keyword>
<accession>A0A834KB02</accession>
<dbReference type="EMBL" id="JACSDZ010000005">
    <property type="protein sequence ID" value="KAF7403387.1"/>
    <property type="molecule type" value="Genomic_DNA"/>
</dbReference>
<keyword evidence="9" id="KW-0256">Endoplasmic reticulum</keyword>
<evidence type="ECO:0000256" key="1">
    <source>
        <dbReference type="ARBA" id="ARBA00004115"/>
    </source>
</evidence>
<proteinExistence type="predicted"/>
<dbReference type="InterPro" id="IPR013766">
    <property type="entry name" value="Thioredoxin_domain"/>
</dbReference>
<evidence type="ECO:0000256" key="25">
    <source>
        <dbReference type="SAM" id="SignalP"/>
    </source>
</evidence>
<feature type="chain" id="PRO_5032858894" description="Thioredoxin-related transmembrane protein 1" evidence="25">
    <location>
        <begin position="25"/>
        <end position="288"/>
    </location>
</feature>
<dbReference type="PROSITE" id="PS00194">
    <property type="entry name" value="THIOREDOXIN_1"/>
    <property type="match status" value="1"/>
</dbReference>
<evidence type="ECO:0000256" key="21">
    <source>
        <dbReference type="ARBA" id="ARBA00075863"/>
    </source>
</evidence>
<dbReference type="SUPFAM" id="SSF52833">
    <property type="entry name" value="Thioredoxin-like"/>
    <property type="match status" value="1"/>
</dbReference>
<keyword evidence="8 25" id="KW-0732">Signal</keyword>
<evidence type="ECO:0000256" key="3">
    <source>
        <dbReference type="ARBA" id="ARBA00004613"/>
    </source>
</evidence>
<dbReference type="GO" id="GO:0005576">
    <property type="term" value="C:extracellular region"/>
    <property type="evidence" value="ECO:0007669"/>
    <property type="project" value="UniProtKB-SubCell"/>
</dbReference>
<keyword evidence="4" id="KW-0813">Transport</keyword>
<keyword evidence="5" id="KW-0964">Secreted</keyword>
<evidence type="ECO:0000313" key="27">
    <source>
        <dbReference type="EMBL" id="KAF7403387.1"/>
    </source>
</evidence>
<feature type="transmembrane region" description="Helical" evidence="24">
    <location>
        <begin position="182"/>
        <end position="211"/>
    </location>
</feature>
<dbReference type="InterPro" id="IPR017937">
    <property type="entry name" value="Thioredoxin_CS"/>
</dbReference>
<reference evidence="27" key="1">
    <citation type="journal article" date="2020" name="G3 (Bethesda)">
        <title>High-Quality Assemblies for Three Invasive Social Wasps from the &lt;i&gt;Vespula&lt;/i&gt; Genus.</title>
        <authorList>
            <person name="Harrop T.W.R."/>
            <person name="Guhlin J."/>
            <person name="McLaughlin G.M."/>
            <person name="Permina E."/>
            <person name="Stockwell P."/>
            <person name="Gilligan J."/>
            <person name="Le Lec M.F."/>
            <person name="Gruber M.A.M."/>
            <person name="Quinn O."/>
            <person name="Lovegrove M."/>
            <person name="Duncan E.J."/>
            <person name="Remnant E.J."/>
            <person name="Van Eeckhoven J."/>
            <person name="Graham B."/>
            <person name="Knapp R.A."/>
            <person name="Langford K.W."/>
            <person name="Kronenberg Z."/>
            <person name="Press M.O."/>
            <person name="Eacker S.M."/>
            <person name="Wilson-Rankin E.E."/>
            <person name="Purcell J."/>
            <person name="Lester P.J."/>
            <person name="Dearden P.K."/>
        </authorList>
    </citation>
    <scope>NUCLEOTIDE SEQUENCE</scope>
    <source>
        <strain evidence="27">Linc-1</strain>
    </source>
</reference>
<evidence type="ECO:0000256" key="9">
    <source>
        <dbReference type="ARBA" id="ARBA00022824"/>
    </source>
</evidence>
<feature type="compositionally biased region" description="Basic residues" evidence="23">
    <location>
        <begin position="279"/>
        <end position="288"/>
    </location>
</feature>
<keyword evidence="14" id="KW-0564">Palmitate</keyword>
<keyword evidence="7 24" id="KW-0812">Transmembrane</keyword>
<dbReference type="FunFam" id="3.40.30.10:FF:000117">
    <property type="entry name" value="thioredoxin-related transmembrane protein 1"/>
    <property type="match status" value="1"/>
</dbReference>
<keyword evidence="11 24" id="KW-1133">Transmembrane helix</keyword>
<comment type="caution">
    <text evidence="27">The sequence shown here is derived from an EMBL/GenBank/DDBJ whole genome shotgun (WGS) entry which is preliminary data.</text>
</comment>